<keyword evidence="3" id="KW-1185">Reference proteome</keyword>
<organism evidence="2 3">
    <name type="scientific">Rhodocollybia butyracea</name>
    <dbReference type="NCBI Taxonomy" id="206335"/>
    <lineage>
        <taxon>Eukaryota</taxon>
        <taxon>Fungi</taxon>
        <taxon>Dikarya</taxon>
        <taxon>Basidiomycota</taxon>
        <taxon>Agaricomycotina</taxon>
        <taxon>Agaricomycetes</taxon>
        <taxon>Agaricomycetidae</taxon>
        <taxon>Agaricales</taxon>
        <taxon>Marasmiineae</taxon>
        <taxon>Omphalotaceae</taxon>
        <taxon>Rhodocollybia</taxon>
    </lineage>
</organism>
<reference evidence="2" key="1">
    <citation type="submission" date="2020-11" db="EMBL/GenBank/DDBJ databases">
        <authorList>
            <consortium name="DOE Joint Genome Institute"/>
            <person name="Ahrendt S."/>
            <person name="Riley R."/>
            <person name="Andreopoulos W."/>
            <person name="Labutti K."/>
            <person name="Pangilinan J."/>
            <person name="Ruiz-Duenas F.J."/>
            <person name="Barrasa J.M."/>
            <person name="Sanchez-Garcia M."/>
            <person name="Camarero S."/>
            <person name="Miyauchi S."/>
            <person name="Serrano A."/>
            <person name="Linde D."/>
            <person name="Babiker R."/>
            <person name="Drula E."/>
            <person name="Ayuso-Fernandez I."/>
            <person name="Pacheco R."/>
            <person name="Padilla G."/>
            <person name="Ferreira P."/>
            <person name="Barriuso J."/>
            <person name="Kellner H."/>
            <person name="Castanera R."/>
            <person name="Alfaro M."/>
            <person name="Ramirez L."/>
            <person name="Pisabarro A.G."/>
            <person name="Kuo A."/>
            <person name="Tritt A."/>
            <person name="Lipzen A."/>
            <person name="He G."/>
            <person name="Yan M."/>
            <person name="Ng V."/>
            <person name="Cullen D."/>
            <person name="Martin F."/>
            <person name="Rosso M.-N."/>
            <person name="Henrissat B."/>
            <person name="Hibbett D."/>
            <person name="Martinez A.T."/>
            <person name="Grigoriev I.V."/>
        </authorList>
    </citation>
    <scope>NUCLEOTIDE SEQUENCE</scope>
    <source>
        <strain evidence="2">AH 40177</strain>
    </source>
</reference>
<feature type="compositionally biased region" description="Low complexity" evidence="1">
    <location>
        <begin position="216"/>
        <end position="227"/>
    </location>
</feature>
<evidence type="ECO:0000256" key="1">
    <source>
        <dbReference type="SAM" id="MobiDB-lite"/>
    </source>
</evidence>
<dbReference type="Proteomes" id="UP000772434">
    <property type="component" value="Unassembled WGS sequence"/>
</dbReference>
<sequence length="399" mass="44026">MNSHPSQPVSQIEPPSIGTLAPRIPRIRLDMDAIPDMMAAKLATSLLGHVLFLKNQVPFPVLQLARLPNGKSNARATKLKRDLIDSYDTLSSHLDTTFTALSTAFARCSRSSASDPSIPQTLRSQAFMAIIVGPSIGTAKSKVMFAVDGLEAKIWGLRDDLPRTVVRDEGDSDCSDEAEDSDPEEAEDESCEPEDFDCPSEPEDSDAEGDNSDVASSRSSTSSRRSSPTPPPSTPSERIHVSKSISSSVQDHASQQQKIRTADQLLSRTLAIADAEGRGMATELAPTQTHILLRAPRRFSHPAWIPRPNFTKSLEHTLNDFLEETQVFVNTLESEAKPKLQRIQKQKIEGVWVTGRTSSDLLTPESISSQRESESEDHDEEDEMIWWSWDGKMVGFSSW</sequence>
<accession>A0A9P5Q382</accession>
<feature type="region of interest" description="Disordered" evidence="1">
    <location>
        <begin position="363"/>
        <end position="382"/>
    </location>
</feature>
<gene>
    <name evidence="2" type="ORF">BDP27DRAFT_1214101</name>
</gene>
<evidence type="ECO:0000313" key="2">
    <source>
        <dbReference type="EMBL" id="KAF9074663.1"/>
    </source>
</evidence>
<proteinExistence type="predicted"/>
<dbReference type="EMBL" id="JADNRY010000012">
    <property type="protein sequence ID" value="KAF9074663.1"/>
    <property type="molecule type" value="Genomic_DNA"/>
</dbReference>
<protein>
    <submittedName>
        <fullName evidence="2">Uncharacterized protein</fullName>
    </submittedName>
</protein>
<dbReference type="AlphaFoldDB" id="A0A9P5Q382"/>
<feature type="region of interest" description="Disordered" evidence="1">
    <location>
        <begin position="165"/>
        <end position="257"/>
    </location>
</feature>
<comment type="caution">
    <text evidence="2">The sequence shown here is derived from an EMBL/GenBank/DDBJ whole genome shotgun (WGS) entry which is preliminary data.</text>
</comment>
<dbReference type="OrthoDB" id="2387165at2759"/>
<feature type="compositionally biased region" description="Polar residues" evidence="1">
    <location>
        <begin position="243"/>
        <end position="257"/>
    </location>
</feature>
<feature type="compositionally biased region" description="Acidic residues" evidence="1">
    <location>
        <begin position="170"/>
        <end position="211"/>
    </location>
</feature>
<name>A0A9P5Q382_9AGAR</name>
<dbReference type="Gene3D" id="3.30.900.20">
    <property type="match status" value="2"/>
</dbReference>
<evidence type="ECO:0000313" key="3">
    <source>
        <dbReference type="Proteomes" id="UP000772434"/>
    </source>
</evidence>
<dbReference type="InterPro" id="IPR053729">
    <property type="entry name" value="MAD2L1BP_domain_sf"/>
</dbReference>